<name>A0A5Q6S4D8_9ACTN</name>
<dbReference type="Pfam" id="PF00781">
    <property type="entry name" value="DAGK_cat"/>
    <property type="match status" value="1"/>
</dbReference>
<dbReference type="InterPro" id="IPR050187">
    <property type="entry name" value="Lipid_Phosphate_FormReg"/>
</dbReference>
<evidence type="ECO:0000313" key="10">
    <source>
        <dbReference type="EMBL" id="KAA1425216.1"/>
    </source>
</evidence>
<evidence type="ECO:0000313" key="11">
    <source>
        <dbReference type="Proteomes" id="UP000307768"/>
    </source>
</evidence>
<dbReference type="PANTHER" id="PTHR12358">
    <property type="entry name" value="SPHINGOSINE KINASE"/>
    <property type="match status" value="1"/>
</dbReference>
<comment type="similarity">
    <text evidence="2">Belongs to the diacylglycerol/lipid kinase family.</text>
</comment>
<keyword evidence="7" id="KW-0444">Lipid biosynthesis</keyword>
<dbReference type="GO" id="GO:0008654">
    <property type="term" value="P:phospholipid biosynthetic process"/>
    <property type="evidence" value="ECO:0007669"/>
    <property type="project" value="UniProtKB-KW"/>
</dbReference>
<keyword evidence="7" id="KW-0443">Lipid metabolism</keyword>
<keyword evidence="7" id="KW-0594">Phospholipid biosynthesis</keyword>
<dbReference type="SMART" id="SM00046">
    <property type="entry name" value="DAGKc"/>
    <property type="match status" value="1"/>
</dbReference>
<evidence type="ECO:0000256" key="2">
    <source>
        <dbReference type="ARBA" id="ARBA00005983"/>
    </source>
</evidence>
<feature type="domain" description="DAGKc" evidence="9">
    <location>
        <begin position="1"/>
        <end position="129"/>
    </location>
</feature>
<proteinExistence type="inferred from homology"/>
<dbReference type="Gene3D" id="2.60.200.40">
    <property type="match status" value="1"/>
</dbReference>
<keyword evidence="5 10" id="KW-0418">Kinase</keyword>
<dbReference type="GO" id="GO:0005524">
    <property type="term" value="F:ATP binding"/>
    <property type="evidence" value="ECO:0007669"/>
    <property type="project" value="UniProtKB-KW"/>
</dbReference>
<keyword evidence="8" id="KW-1208">Phospholipid metabolism</keyword>
<dbReference type="Gene3D" id="3.40.50.10330">
    <property type="entry name" value="Probable inorganic polyphosphate/atp-NAD kinase, domain 1"/>
    <property type="match status" value="1"/>
</dbReference>
<keyword evidence="6" id="KW-0067">ATP-binding</keyword>
<evidence type="ECO:0000256" key="5">
    <source>
        <dbReference type="ARBA" id="ARBA00022777"/>
    </source>
</evidence>
<evidence type="ECO:0000256" key="7">
    <source>
        <dbReference type="ARBA" id="ARBA00023209"/>
    </source>
</evidence>
<sequence>MTTALVISNAAAGSSDADVLDAALDALRPAWKVDVARTADPDELRDALAARPEVDVVVVAGGDGSLHACIQALWSLGTLDERTLALLPMGTGNDFARTLGLAEDPVEVARGLTTATARSLDLAVDGDDRVVVNAVHVGVGAQAGQEAGPWKKRLGPLGYAVGALKAGVVGSPARLHVEVDGRLVDHGDDVVQAAVGVGRYVGGGAPLLPEAEPADGLLDVTVSHANALPRRLAYGVRLLRGRHTERDDVVTTRGRSVTISGDAMTWNSDGETGEGLRERTWTVVPGAYRLLIPEDSSGRD</sequence>
<accession>A0A5Q6S4D8</accession>
<dbReference type="InterPro" id="IPR017438">
    <property type="entry name" value="ATP-NAD_kinase_N"/>
</dbReference>
<dbReference type="AlphaFoldDB" id="A0A5Q6S4D8"/>
<dbReference type="InterPro" id="IPR016064">
    <property type="entry name" value="NAD/diacylglycerol_kinase_sf"/>
</dbReference>
<keyword evidence="3" id="KW-0808">Transferase</keyword>
<keyword evidence="4" id="KW-0547">Nucleotide-binding</keyword>
<dbReference type="InterPro" id="IPR045540">
    <property type="entry name" value="YegS/DAGK_C"/>
</dbReference>
<evidence type="ECO:0000256" key="1">
    <source>
        <dbReference type="ARBA" id="ARBA00001946"/>
    </source>
</evidence>
<dbReference type="GO" id="GO:0016301">
    <property type="term" value="F:kinase activity"/>
    <property type="evidence" value="ECO:0007669"/>
    <property type="project" value="UniProtKB-KW"/>
</dbReference>
<gene>
    <name evidence="10" type="ORF">FE697_004925</name>
</gene>
<dbReference type="OrthoDB" id="142078at2"/>
<dbReference type="PROSITE" id="PS50146">
    <property type="entry name" value="DAGK"/>
    <property type="match status" value="1"/>
</dbReference>
<dbReference type="EMBL" id="VDFQ02000001">
    <property type="protein sequence ID" value="KAA1425216.1"/>
    <property type="molecule type" value="Genomic_DNA"/>
</dbReference>
<protein>
    <submittedName>
        <fullName evidence="10">YegS/Rv2252/BmrU family lipid kinase</fullName>
    </submittedName>
</protein>
<dbReference type="RefSeq" id="WP_149768390.1">
    <property type="nucleotide sequence ID" value="NZ_VDFQ02000001.1"/>
</dbReference>
<dbReference type="Proteomes" id="UP000307768">
    <property type="component" value="Unassembled WGS sequence"/>
</dbReference>
<evidence type="ECO:0000256" key="3">
    <source>
        <dbReference type="ARBA" id="ARBA00022679"/>
    </source>
</evidence>
<evidence type="ECO:0000256" key="8">
    <source>
        <dbReference type="ARBA" id="ARBA00023264"/>
    </source>
</evidence>
<evidence type="ECO:0000256" key="6">
    <source>
        <dbReference type="ARBA" id="ARBA00022840"/>
    </source>
</evidence>
<dbReference type="PANTHER" id="PTHR12358:SF54">
    <property type="entry name" value="SPHINGOSINE KINASE RELATED PROTEIN"/>
    <property type="match status" value="1"/>
</dbReference>
<evidence type="ECO:0000259" key="9">
    <source>
        <dbReference type="PROSITE" id="PS50146"/>
    </source>
</evidence>
<dbReference type="NCBIfam" id="TIGR00147">
    <property type="entry name" value="YegS/Rv2252/BmrU family lipid kinase"/>
    <property type="match status" value="1"/>
</dbReference>
<organism evidence="10 11">
    <name type="scientific">Mumia zhuanghuii</name>
    <dbReference type="NCBI Taxonomy" id="2585211"/>
    <lineage>
        <taxon>Bacteria</taxon>
        <taxon>Bacillati</taxon>
        <taxon>Actinomycetota</taxon>
        <taxon>Actinomycetes</taxon>
        <taxon>Propionibacteriales</taxon>
        <taxon>Nocardioidaceae</taxon>
        <taxon>Mumia</taxon>
    </lineage>
</organism>
<reference evidence="10 11" key="1">
    <citation type="submission" date="2019-09" db="EMBL/GenBank/DDBJ databases">
        <title>Mumia zhuanghuii sp. nov. isolated from the intestinal contents of plateau pika (Ochotona curzoniae) in the Qinghai-Tibet plateau of China.</title>
        <authorList>
            <person name="Tian Z."/>
        </authorList>
    </citation>
    <scope>NUCLEOTIDE SEQUENCE [LARGE SCALE GENOMIC DNA]</scope>
    <source>
        <strain evidence="11">350</strain>
    </source>
</reference>
<dbReference type="SUPFAM" id="SSF111331">
    <property type="entry name" value="NAD kinase/diacylglycerol kinase-like"/>
    <property type="match status" value="1"/>
</dbReference>
<dbReference type="InterPro" id="IPR005218">
    <property type="entry name" value="Diacylglycerol/lipid_kinase"/>
</dbReference>
<comment type="caution">
    <text evidence="10">The sequence shown here is derived from an EMBL/GenBank/DDBJ whole genome shotgun (WGS) entry which is preliminary data.</text>
</comment>
<evidence type="ECO:0000256" key="4">
    <source>
        <dbReference type="ARBA" id="ARBA00022741"/>
    </source>
</evidence>
<comment type="cofactor">
    <cofactor evidence="1">
        <name>Mg(2+)</name>
        <dbReference type="ChEBI" id="CHEBI:18420"/>
    </cofactor>
</comment>
<dbReference type="Pfam" id="PF19279">
    <property type="entry name" value="YegS_C"/>
    <property type="match status" value="1"/>
</dbReference>
<dbReference type="InterPro" id="IPR001206">
    <property type="entry name" value="Diacylglycerol_kinase_cat_dom"/>
</dbReference>